<reference evidence="2 3" key="3">
    <citation type="journal article" date="2015" name="BMC Genomics">
        <title>The completed genome sequence of the pathogenic ascomycete fungus Fusarium graminearum.</title>
        <authorList>
            <person name="King R."/>
            <person name="Urban M."/>
            <person name="Hammond-Kosack M.C."/>
            <person name="Hassani-Pak K."/>
            <person name="Hammond-Kosack K.E."/>
        </authorList>
    </citation>
    <scope>NUCLEOTIDE SEQUENCE [LARGE SCALE GENOMIC DNA]</scope>
    <source>
        <strain evidence="3">ATCC MYA-4620 / CBS 123657 / FGSC 9075 / NRRL 31084 / PH-1</strain>
    </source>
</reference>
<dbReference type="InParanoid" id="A0A1C3YM19"/>
<dbReference type="AlphaFoldDB" id="A0A1C3YM19"/>
<name>A0A1C3YM19_GIBZE</name>
<sequence>MRVSKRFSVNSSHHLLWSKTLVGERHSPIVEEDEDPGEQTQAQGTSNTHQDDGQTLNLGRFFVSLQIRTQRTTTPFHPTAGFMSMVGQDHTFANEDLEQPTANLRNPQGAQSSLASTAKKDKIVKRIQQDLINIQDSVHQQAEQQLQNPGKHSHWGSMDKAPPDPGPWLYQRRHHPGYCAPQGTHLPLQSSIYILYGAREVIPPRMRLPRYPPIGQDAAEE</sequence>
<dbReference type="EMBL" id="HG970335">
    <property type="protein sequence ID" value="SCB65504.1"/>
    <property type="molecule type" value="Genomic_DNA"/>
</dbReference>
<feature type="region of interest" description="Disordered" evidence="1">
    <location>
        <begin position="140"/>
        <end position="160"/>
    </location>
</feature>
<evidence type="ECO:0000313" key="2">
    <source>
        <dbReference type="EMBL" id="SCB65504.1"/>
    </source>
</evidence>
<feature type="compositionally biased region" description="Polar residues" evidence="1">
    <location>
        <begin position="38"/>
        <end position="54"/>
    </location>
</feature>
<feature type="region of interest" description="Disordered" evidence="1">
    <location>
        <begin position="31"/>
        <end position="54"/>
    </location>
</feature>
<evidence type="ECO:0000313" key="3">
    <source>
        <dbReference type="Proteomes" id="UP000070720"/>
    </source>
</evidence>
<protein>
    <submittedName>
        <fullName evidence="2">Chromosome 4, complete genome</fullName>
    </submittedName>
</protein>
<keyword evidence="3" id="KW-1185">Reference proteome</keyword>
<proteinExistence type="predicted"/>
<feature type="compositionally biased region" description="Polar residues" evidence="1">
    <location>
        <begin position="140"/>
        <end position="150"/>
    </location>
</feature>
<accession>A0A1C3YM19</accession>
<organism evidence="2 3">
    <name type="scientific">Gibberella zeae (strain ATCC MYA-4620 / CBS 123657 / FGSC 9075 / NRRL 31084 / PH-1)</name>
    <name type="common">Wheat head blight fungus</name>
    <name type="synonym">Fusarium graminearum</name>
    <dbReference type="NCBI Taxonomy" id="229533"/>
    <lineage>
        <taxon>Eukaryota</taxon>
        <taxon>Fungi</taxon>
        <taxon>Dikarya</taxon>
        <taxon>Ascomycota</taxon>
        <taxon>Pezizomycotina</taxon>
        <taxon>Sordariomycetes</taxon>
        <taxon>Hypocreomycetidae</taxon>
        <taxon>Hypocreales</taxon>
        <taxon>Nectriaceae</taxon>
        <taxon>Fusarium</taxon>
    </lineage>
</organism>
<dbReference type="Proteomes" id="UP000070720">
    <property type="component" value="Chromosome 4"/>
</dbReference>
<reference evidence="3" key="2">
    <citation type="journal article" date="2010" name="Nature">
        <title>Comparative genomics reveals mobile pathogenicity chromosomes in Fusarium.</title>
        <authorList>
            <person name="Ma L.J."/>
            <person name="van der Does H.C."/>
            <person name="Borkovich K.A."/>
            <person name="Coleman J.J."/>
            <person name="Daboussi M.J."/>
            <person name="Di Pietro A."/>
            <person name="Dufresne M."/>
            <person name="Freitag M."/>
            <person name="Grabherr M."/>
            <person name="Henrissat B."/>
            <person name="Houterman P.M."/>
            <person name="Kang S."/>
            <person name="Shim W.B."/>
            <person name="Woloshuk C."/>
            <person name="Xie X."/>
            <person name="Xu J.R."/>
            <person name="Antoniw J."/>
            <person name="Baker S.E."/>
            <person name="Bluhm B.H."/>
            <person name="Breakspear A."/>
            <person name="Brown D.W."/>
            <person name="Butchko R.A."/>
            <person name="Chapman S."/>
            <person name="Coulson R."/>
            <person name="Coutinho P.M."/>
            <person name="Danchin E.G."/>
            <person name="Diener A."/>
            <person name="Gale L.R."/>
            <person name="Gardiner D.M."/>
            <person name="Goff S."/>
            <person name="Hammond-Kosack K.E."/>
            <person name="Hilburn K."/>
            <person name="Hua-Van A."/>
            <person name="Jonkers W."/>
            <person name="Kazan K."/>
            <person name="Kodira C.D."/>
            <person name="Koehrsen M."/>
            <person name="Kumar L."/>
            <person name="Lee Y.H."/>
            <person name="Li L."/>
            <person name="Manners J.M."/>
            <person name="Miranda-Saavedra D."/>
            <person name="Mukherjee M."/>
            <person name="Park G."/>
            <person name="Park J."/>
            <person name="Park S.Y."/>
            <person name="Proctor R.H."/>
            <person name="Regev A."/>
            <person name="Ruiz-Roldan M.C."/>
            <person name="Sain D."/>
            <person name="Sakthikumar S."/>
            <person name="Sykes S."/>
            <person name="Schwartz D.C."/>
            <person name="Turgeon B.G."/>
            <person name="Wapinski I."/>
            <person name="Yoder O."/>
            <person name="Young S."/>
            <person name="Zeng Q."/>
            <person name="Zhou S."/>
            <person name="Galagan J."/>
            <person name="Cuomo C.A."/>
            <person name="Kistler H.C."/>
            <person name="Rep M."/>
        </authorList>
    </citation>
    <scope>GENOME REANNOTATION</scope>
    <source>
        <strain evidence="3">ATCC MYA-4620 / CBS 123657 / FGSC 9075 / NRRL 31084 / PH-1</strain>
    </source>
</reference>
<reference evidence="3" key="1">
    <citation type="journal article" date="2007" name="Science">
        <title>The Fusarium graminearum genome reveals a link between localized polymorphism and pathogen specialization.</title>
        <authorList>
            <person name="Cuomo C.A."/>
            <person name="Gueldener U."/>
            <person name="Xu J.-R."/>
            <person name="Trail F."/>
            <person name="Turgeon B.G."/>
            <person name="Di Pietro A."/>
            <person name="Walton J.D."/>
            <person name="Ma L.-J."/>
            <person name="Baker S.E."/>
            <person name="Rep M."/>
            <person name="Adam G."/>
            <person name="Antoniw J."/>
            <person name="Baldwin T."/>
            <person name="Calvo S.E."/>
            <person name="Chang Y.-L."/>
            <person name="DeCaprio D."/>
            <person name="Gale L.R."/>
            <person name="Gnerre S."/>
            <person name="Goswami R.S."/>
            <person name="Hammond-Kosack K."/>
            <person name="Harris L.J."/>
            <person name="Hilburn K."/>
            <person name="Kennell J.C."/>
            <person name="Kroken S."/>
            <person name="Magnuson J.K."/>
            <person name="Mannhaupt G."/>
            <person name="Mauceli E.W."/>
            <person name="Mewes H.-W."/>
            <person name="Mitterbauer R."/>
            <person name="Muehlbauer G."/>
            <person name="Muensterkoetter M."/>
            <person name="Nelson D."/>
            <person name="O'Donnell K."/>
            <person name="Ouellet T."/>
            <person name="Qi W."/>
            <person name="Quesneville H."/>
            <person name="Roncero M.I.G."/>
            <person name="Seong K.-Y."/>
            <person name="Tetko I.V."/>
            <person name="Urban M."/>
            <person name="Waalwijk C."/>
            <person name="Ward T.J."/>
            <person name="Yao J."/>
            <person name="Birren B.W."/>
            <person name="Kistler H.C."/>
        </authorList>
    </citation>
    <scope>NUCLEOTIDE SEQUENCE [LARGE SCALE GENOMIC DNA]</scope>
    <source>
        <strain evidence="3">ATCC MYA-4620 / CBS 123657 / FGSC 9075 / NRRL 31084 / PH-1</strain>
    </source>
</reference>
<gene>
    <name evidence="2" type="ORF">FGRAMPH1_01T27781</name>
</gene>
<evidence type="ECO:0000256" key="1">
    <source>
        <dbReference type="SAM" id="MobiDB-lite"/>
    </source>
</evidence>